<keyword evidence="2" id="KW-1185">Reference proteome</keyword>
<proteinExistence type="predicted"/>
<organism evidence="1 2">
    <name type="scientific">Mesorhabditis spiculigera</name>
    <dbReference type="NCBI Taxonomy" id="96644"/>
    <lineage>
        <taxon>Eukaryota</taxon>
        <taxon>Metazoa</taxon>
        <taxon>Ecdysozoa</taxon>
        <taxon>Nematoda</taxon>
        <taxon>Chromadorea</taxon>
        <taxon>Rhabditida</taxon>
        <taxon>Rhabditina</taxon>
        <taxon>Rhabditomorpha</taxon>
        <taxon>Rhabditoidea</taxon>
        <taxon>Rhabditidae</taxon>
        <taxon>Mesorhabditinae</taxon>
        <taxon>Mesorhabditis</taxon>
    </lineage>
</organism>
<gene>
    <name evidence="1" type="ORF">MSPICULIGERA_LOCUS10125</name>
</gene>
<feature type="non-terminal residue" evidence="1">
    <location>
        <position position="228"/>
    </location>
</feature>
<sequence length="228" mass="26216">MEPEWQSMIEASYMGWTTKGVEMAEVLSSVRIVGLYRTQVLWPKDCPGTLPFIRFRPDVSNINPSGGTSRQNREKIYEPWNNRALIWNGPKFSIPEALQIIGEMLENREGLLDGRMRTVTVFKRFSLRFPEDMNALPGPKPSPMERNSVAALHINAFFEKYIASEFESEIDTKFFRFQHHQTKDVLLMVREHGRYHPATVISPGGWGMNLVTMSLLCLQTHDSPDSIR</sequence>
<dbReference type="Proteomes" id="UP001177023">
    <property type="component" value="Unassembled WGS sequence"/>
</dbReference>
<name>A0AA36CMV0_9BILA</name>
<reference evidence="1" key="1">
    <citation type="submission" date="2023-06" db="EMBL/GenBank/DDBJ databases">
        <authorList>
            <person name="Delattre M."/>
        </authorList>
    </citation>
    <scope>NUCLEOTIDE SEQUENCE</scope>
    <source>
        <strain evidence="1">AF72</strain>
    </source>
</reference>
<accession>A0AA36CMV0</accession>
<comment type="caution">
    <text evidence="1">The sequence shown here is derived from an EMBL/GenBank/DDBJ whole genome shotgun (WGS) entry which is preliminary data.</text>
</comment>
<evidence type="ECO:0000313" key="2">
    <source>
        <dbReference type="Proteomes" id="UP001177023"/>
    </source>
</evidence>
<dbReference type="AlphaFoldDB" id="A0AA36CMV0"/>
<dbReference type="EMBL" id="CATQJA010002580">
    <property type="protein sequence ID" value="CAJ0571725.1"/>
    <property type="molecule type" value="Genomic_DNA"/>
</dbReference>
<evidence type="ECO:0000313" key="1">
    <source>
        <dbReference type="EMBL" id="CAJ0571725.1"/>
    </source>
</evidence>
<protein>
    <submittedName>
        <fullName evidence="1">Uncharacterized protein</fullName>
    </submittedName>
</protein>